<evidence type="ECO:0000259" key="3">
    <source>
        <dbReference type="PROSITE" id="PS51462"/>
    </source>
</evidence>
<dbReference type="InterPro" id="IPR020084">
    <property type="entry name" value="NUDIX_hydrolase_CS"/>
</dbReference>
<dbReference type="Gene3D" id="3.90.79.10">
    <property type="entry name" value="Nucleoside Triphosphate Pyrophosphohydrolase"/>
    <property type="match status" value="1"/>
</dbReference>
<dbReference type="PROSITE" id="PS00893">
    <property type="entry name" value="NUDIX_BOX"/>
    <property type="match status" value="1"/>
</dbReference>
<dbReference type="PRINTS" id="PR00502">
    <property type="entry name" value="NUDIXFAMILY"/>
</dbReference>
<dbReference type="PANTHER" id="PTHR16099">
    <property type="entry name" value="8-OXO-DGTP DIPHOSPHATES NUDT15"/>
    <property type="match status" value="1"/>
</dbReference>
<dbReference type="InterPro" id="IPR000086">
    <property type="entry name" value="NUDIX_hydrolase_dom"/>
</dbReference>
<comment type="similarity">
    <text evidence="2">Belongs to the Nudix hydrolase family.</text>
</comment>
<proteinExistence type="inferred from homology"/>
<evidence type="ECO:0000313" key="4">
    <source>
        <dbReference type="EMBL" id="MBE7524938.1"/>
    </source>
</evidence>
<evidence type="ECO:0000313" key="5">
    <source>
        <dbReference type="Proteomes" id="UP000710385"/>
    </source>
</evidence>
<comment type="caution">
    <text evidence="4">The sequence shown here is derived from an EMBL/GenBank/DDBJ whole genome shotgun (WGS) entry which is preliminary data.</text>
</comment>
<dbReference type="SUPFAM" id="SSF55811">
    <property type="entry name" value="Nudix"/>
    <property type="match status" value="1"/>
</dbReference>
<dbReference type="InterPro" id="IPR015797">
    <property type="entry name" value="NUDIX_hydrolase-like_dom_sf"/>
</dbReference>
<name>A0A928TW83_UNCKA</name>
<dbReference type="PROSITE" id="PS51462">
    <property type="entry name" value="NUDIX"/>
    <property type="match status" value="1"/>
</dbReference>
<evidence type="ECO:0000256" key="1">
    <source>
        <dbReference type="ARBA" id="ARBA00022801"/>
    </source>
</evidence>
<organism evidence="4 5">
    <name type="scientific">candidate division WWE3 bacterium</name>
    <dbReference type="NCBI Taxonomy" id="2053526"/>
    <lineage>
        <taxon>Bacteria</taxon>
        <taxon>Katanobacteria</taxon>
    </lineage>
</organism>
<evidence type="ECO:0000256" key="2">
    <source>
        <dbReference type="RuleBase" id="RU003476"/>
    </source>
</evidence>
<feature type="domain" description="Nudix hydrolase" evidence="3">
    <location>
        <begin position="5"/>
        <end position="134"/>
    </location>
</feature>
<dbReference type="Proteomes" id="UP000710385">
    <property type="component" value="Unassembled WGS sequence"/>
</dbReference>
<gene>
    <name evidence="4" type="ORF">HS096_00865</name>
</gene>
<dbReference type="CDD" id="cd04678">
    <property type="entry name" value="NUDIX_MTH2_Nudt15"/>
    <property type="match status" value="1"/>
</dbReference>
<sequence length="136" mass="15615">MGNSRPKVGVGAIILHEGKVLMQKRRNAHGDGTWSFPGGHLEFGETPEACAAREVMEELNCRIRRARRGPFTNDVFAREGRHYITIFVLAEYDSGDIRIMEPDKTEAWQWASWEEMPRPRFLPIENLLAQGFSPFR</sequence>
<dbReference type="PANTHER" id="PTHR16099:SF5">
    <property type="entry name" value="NUCLEOTIDE TRIPHOSPHATE DIPHOSPHATASE NUDT15"/>
    <property type="match status" value="1"/>
</dbReference>
<keyword evidence="1 2" id="KW-0378">Hydrolase</keyword>
<dbReference type="GO" id="GO:0016787">
    <property type="term" value="F:hydrolase activity"/>
    <property type="evidence" value="ECO:0007669"/>
    <property type="project" value="UniProtKB-KW"/>
</dbReference>
<dbReference type="FunFam" id="3.90.79.10:FF:000060">
    <property type="entry name" value="Nudix hydrolase 1"/>
    <property type="match status" value="1"/>
</dbReference>
<dbReference type="Pfam" id="PF00293">
    <property type="entry name" value="NUDIX"/>
    <property type="match status" value="1"/>
</dbReference>
<dbReference type="EMBL" id="JABTTY010000001">
    <property type="protein sequence ID" value="MBE7524938.1"/>
    <property type="molecule type" value="Genomic_DNA"/>
</dbReference>
<protein>
    <submittedName>
        <fullName evidence="4">NUDIX domain-containing protein</fullName>
    </submittedName>
</protein>
<reference evidence="4" key="1">
    <citation type="submission" date="2020-05" db="EMBL/GenBank/DDBJ databases">
        <title>High-Quality Genomes of Partial-Nitritation/Anammox System by Hierarchical Clustering Based Hybrid Assembly.</title>
        <authorList>
            <person name="Liu L."/>
            <person name="Wang Y."/>
            <person name="Che Y."/>
            <person name="Chen Y."/>
            <person name="Xia Y."/>
            <person name="Luo R."/>
            <person name="Cheng S.H."/>
            <person name="Zheng C."/>
            <person name="Zhang T."/>
        </authorList>
    </citation>
    <scope>NUCLEOTIDE SEQUENCE</scope>
    <source>
        <strain evidence="4">H1_PAT1</strain>
    </source>
</reference>
<dbReference type="InterPro" id="IPR020476">
    <property type="entry name" value="Nudix_hydrolase"/>
</dbReference>
<accession>A0A928TW83</accession>
<dbReference type="AlphaFoldDB" id="A0A928TW83"/>